<sequence>MRLPQIRMESVMARIGLVREKPVQSIEQPKAIVTIRQPKAILEIETEKGKLVIDQTQAWEDRNLQNILRTNEMYAEKAYQEWLKNIARRRDQGDELMRIENGGNPIARQAVENSEGEEKRFNVGWVPSFFSVKFHYKPAKVHIRAVPQKPVIEALPRKPVHTYIPGEIRVYMERWPSLKIDFVHLFDEKV</sequence>
<dbReference type="OrthoDB" id="2112831at2"/>
<dbReference type="Proteomes" id="UP000075683">
    <property type="component" value="Unassembled WGS sequence"/>
</dbReference>
<evidence type="ECO:0000313" key="2">
    <source>
        <dbReference type="Proteomes" id="UP000075683"/>
    </source>
</evidence>
<dbReference type="Pfam" id="PF20074">
    <property type="entry name" value="DUF6470"/>
    <property type="match status" value="1"/>
</dbReference>
<dbReference type="EMBL" id="LQYT01000103">
    <property type="protein sequence ID" value="KYD11752.1"/>
    <property type="molecule type" value="Genomic_DNA"/>
</dbReference>
<name>A0A150LJ31_9BACI</name>
<gene>
    <name evidence="1" type="ORF">B4135_3153</name>
</gene>
<dbReference type="PATRIC" id="fig|301148.3.peg.1007"/>
<proteinExistence type="predicted"/>
<protein>
    <submittedName>
        <fullName evidence="1">Uncharacterized protein</fullName>
    </submittedName>
</protein>
<accession>A0A150LJ31</accession>
<evidence type="ECO:0000313" key="1">
    <source>
        <dbReference type="EMBL" id="KYD11752.1"/>
    </source>
</evidence>
<organism evidence="1 2">
    <name type="scientific">Caldibacillus debilis</name>
    <dbReference type="NCBI Taxonomy" id="301148"/>
    <lineage>
        <taxon>Bacteria</taxon>
        <taxon>Bacillati</taxon>
        <taxon>Bacillota</taxon>
        <taxon>Bacilli</taxon>
        <taxon>Bacillales</taxon>
        <taxon>Bacillaceae</taxon>
        <taxon>Caldibacillus</taxon>
    </lineage>
</organism>
<dbReference type="AlphaFoldDB" id="A0A150LJ31"/>
<dbReference type="InterPro" id="IPR045527">
    <property type="entry name" value="DUF6470"/>
</dbReference>
<reference evidence="1 2" key="1">
    <citation type="submission" date="2016-01" db="EMBL/GenBank/DDBJ databases">
        <title>Draft Genome Sequences of Seven Thermophilic Sporeformers Isolated from Foods.</title>
        <authorList>
            <person name="Berendsen E.M."/>
            <person name="Wells-Bennik M.H."/>
            <person name="Krawcyk A.O."/>
            <person name="De Jong A."/>
            <person name="Holsappel S."/>
            <person name="Eijlander R.T."/>
            <person name="Kuipers O.P."/>
        </authorList>
    </citation>
    <scope>NUCLEOTIDE SEQUENCE [LARGE SCALE GENOMIC DNA]</scope>
    <source>
        <strain evidence="1 2">B4135</strain>
    </source>
</reference>
<comment type="caution">
    <text evidence="1">The sequence shown here is derived from an EMBL/GenBank/DDBJ whole genome shotgun (WGS) entry which is preliminary data.</text>
</comment>
<dbReference type="RefSeq" id="WP_061569608.1">
    <property type="nucleotide sequence ID" value="NZ_LQYT01000103.1"/>
</dbReference>
<dbReference type="STRING" id="301148.B4135_3153"/>